<organism evidence="4 5">
    <name type="scientific">Streptacidiphilus jiangxiensis</name>
    <dbReference type="NCBI Taxonomy" id="235985"/>
    <lineage>
        <taxon>Bacteria</taxon>
        <taxon>Bacillati</taxon>
        <taxon>Actinomycetota</taxon>
        <taxon>Actinomycetes</taxon>
        <taxon>Kitasatosporales</taxon>
        <taxon>Streptomycetaceae</taxon>
        <taxon>Streptacidiphilus</taxon>
    </lineage>
</organism>
<evidence type="ECO:0000256" key="2">
    <source>
        <dbReference type="SAM" id="SignalP"/>
    </source>
</evidence>
<evidence type="ECO:0000259" key="3">
    <source>
        <dbReference type="Pfam" id="PF18896"/>
    </source>
</evidence>
<dbReference type="Proteomes" id="UP000183015">
    <property type="component" value="Unassembled WGS sequence"/>
</dbReference>
<dbReference type="PROSITE" id="PS51318">
    <property type="entry name" value="TAT"/>
    <property type="match status" value="1"/>
</dbReference>
<evidence type="ECO:0000256" key="1">
    <source>
        <dbReference type="SAM" id="MobiDB-lite"/>
    </source>
</evidence>
<dbReference type="AlphaFoldDB" id="A0A1H8C052"/>
<feature type="domain" description="Transglycosylase SLT" evidence="3">
    <location>
        <begin position="183"/>
        <end position="271"/>
    </location>
</feature>
<feature type="compositionally biased region" description="Low complexity" evidence="1">
    <location>
        <begin position="299"/>
        <end position="321"/>
    </location>
</feature>
<dbReference type="InterPro" id="IPR043992">
    <property type="entry name" value="SLT_3"/>
</dbReference>
<protein>
    <recommendedName>
        <fullName evidence="3">Transglycosylase SLT domain-containing protein</fullName>
    </recommendedName>
</protein>
<keyword evidence="2" id="KW-0732">Signal</keyword>
<feature type="signal peptide" evidence="2">
    <location>
        <begin position="1"/>
        <end position="31"/>
    </location>
</feature>
<dbReference type="EMBL" id="FOAZ01000090">
    <property type="protein sequence ID" value="SEM87638.1"/>
    <property type="molecule type" value="Genomic_DNA"/>
</dbReference>
<reference evidence="5" key="1">
    <citation type="submission" date="2016-10" db="EMBL/GenBank/DDBJ databases">
        <authorList>
            <person name="Varghese N."/>
        </authorList>
    </citation>
    <scope>NUCLEOTIDE SEQUENCE [LARGE SCALE GENOMIC DNA]</scope>
    <source>
        <strain evidence="5">DSM 45096 / BCRC 16803 / CGMCC 4.1857 / CIP 109030 / JCM 12277 / KCTC 19219 / NBRC 100920 / 33214</strain>
    </source>
</reference>
<feature type="chain" id="PRO_5010374497" description="Transglycosylase SLT domain-containing protein" evidence="2">
    <location>
        <begin position="32"/>
        <end position="361"/>
    </location>
</feature>
<proteinExistence type="predicted"/>
<evidence type="ECO:0000313" key="4">
    <source>
        <dbReference type="EMBL" id="SEM87638.1"/>
    </source>
</evidence>
<feature type="non-terminal residue" evidence="4">
    <location>
        <position position="361"/>
    </location>
</feature>
<name>A0A1H8C052_STRJI</name>
<dbReference type="OrthoDB" id="468550at2"/>
<dbReference type="Pfam" id="PF18896">
    <property type="entry name" value="SLT_3"/>
    <property type="match status" value="1"/>
</dbReference>
<keyword evidence="5" id="KW-1185">Reference proteome</keyword>
<dbReference type="InterPro" id="IPR006311">
    <property type="entry name" value="TAT_signal"/>
</dbReference>
<feature type="region of interest" description="Disordered" evidence="1">
    <location>
        <begin position="286"/>
        <end position="338"/>
    </location>
</feature>
<evidence type="ECO:0000313" key="5">
    <source>
        <dbReference type="Proteomes" id="UP000183015"/>
    </source>
</evidence>
<accession>A0A1H8C052</accession>
<sequence>MSRLRTRRTLAAVLTAGAAALGLVQAPTALATTHKPTLPTVKVCGEGHAATRPGEMILTCADNGEKAERLTWTSWTATRATATGLVAWRACTSNCAHAKTWKTATAQFTLSNPVATPGAGTLFTKLTLHTTGATPKGFMRNLSFDEAPAPSVAPRRATSPRTAGSATALSGTLGYAQIEGYWIAAGGSSSTAETAAAITGAESSYEPGIIQQSVSYCGTGSDRAGWGLWQITCGNSVPAYGSNFQLLDPWNNAEAAVTKYNGAGGFTPWSTYTAGTYQNFMQSVTPATGLTDPGEYTQAGSTPNGTPSSPAAAPGGTYGPAMPSAAPLTHDATGDGKSDLMIYEPDGTIQMGVGNGDGFSN</sequence>
<gene>
    <name evidence="4" type="ORF">SAMN05414137_1901</name>
</gene>